<dbReference type="OrthoDB" id="5835829at2759"/>
<dbReference type="EC" id="2.4.1.-" evidence="7"/>
<evidence type="ECO:0000256" key="5">
    <source>
        <dbReference type="ARBA" id="ARBA00047606"/>
    </source>
</evidence>
<comment type="pathway">
    <text evidence="1">Pigment biosynthesis; anthocyanin biosynthesis.</text>
</comment>
<dbReference type="GO" id="GO:0047213">
    <property type="term" value="F:anthocyanidin 3-O-glucosyltransferase activity"/>
    <property type="evidence" value="ECO:0007669"/>
    <property type="project" value="UniProtKB-EC"/>
</dbReference>
<dbReference type="PANTHER" id="PTHR48048">
    <property type="entry name" value="GLYCOSYLTRANSFERASE"/>
    <property type="match status" value="1"/>
</dbReference>
<evidence type="ECO:0000256" key="7">
    <source>
        <dbReference type="RuleBase" id="RU362057"/>
    </source>
</evidence>
<reference evidence="8" key="1">
    <citation type="submission" date="2022-02" db="EMBL/GenBank/DDBJ databases">
        <authorList>
            <person name="Henning P.M."/>
            <person name="McCubbin A.G."/>
            <person name="Shore J.S."/>
        </authorList>
    </citation>
    <scope>NUCLEOTIDE SEQUENCE</scope>
    <source>
        <strain evidence="8">F60SS</strain>
        <tissue evidence="8">Leaves</tissue>
    </source>
</reference>
<evidence type="ECO:0000256" key="1">
    <source>
        <dbReference type="ARBA" id="ARBA00004935"/>
    </source>
</evidence>
<dbReference type="CDD" id="cd03784">
    <property type="entry name" value="GT1_Gtf-like"/>
    <property type="match status" value="1"/>
</dbReference>
<dbReference type="SUPFAM" id="SSF53756">
    <property type="entry name" value="UDP-Glycosyltransferase/glycogen phosphorylase"/>
    <property type="match status" value="1"/>
</dbReference>
<gene>
    <name evidence="8" type="ORF">Tsubulata_036858</name>
</gene>
<dbReference type="PANTHER" id="PTHR48048:SF20">
    <property type="entry name" value="GLYCOSYLTRANSFERASE"/>
    <property type="match status" value="1"/>
</dbReference>
<comment type="similarity">
    <text evidence="2 6">Belongs to the UDP-glycosyltransferase family.</text>
</comment>
<keyword evidence="3 6" id="KW-0328">Glycosyltransferase</keyword>
<name>A0A9Q0FJH5_9ROSI</name>
<reference evidence="8" key="2">
    <citation type="journal article" date="2023" name="Plants (Basel)">
        <title>Annotation of the Turnera subulata (Passifloraceae) Draft Genome Reveals the S-Locus Evolved after the Divergence of Turneroideae from Passifloroideae in a Stepwise Manner.</title>
        <authorList>
            <person name="Henning P.M."/>
            <person name="Roalson E.H."/>
            <person name="Mir W."/>
            <person name="McCubbin A.G."/>
            <person name="Shore J.S."/>
        </authorList>
    </citation>
    <scope>NUCLEOTIDE SEQUENCE</scope>
    <source>
        <strain evidence="8">F60SS</strain>
    </source>
</reference>
<comment type="caution">
    <text evidence="8">The sequence shown here is derived from an EMBL/GenBank/DDBJ whole genome shotgun (WGS) entry which is preliminary data.</text>
</comment>
<keyword evidence="9" id="KW-1185">Reference proteome</keyword>
<dbReference type="FunFam" id="3.40.50.2000:FF:000095">
    <property type="entry name" value="Glycosyltransferase"/>
    <property type="match status" value="1"/>
</dbReference>
<proteinExistence type="inferred from homology"/>
<dbReference type="InterPro" id="IPR035595">
    <property type="entry name" value="UDP_glycos_trans_CS"/>
</dbReference>
<sequence length="489" mass="54979">MQGTIVLYPSPGMGHIVSMVELGKLILHHYNNHFSITILLINGEFSSSPTIISYVDTISKTYPSISFHPLTPHSIDIFPPRSYLAMAFELIRVSTLEAIQSLAEISKRSKVSAFIIDYFCTYALSEAKDLNIPTYYFSTSGAGVLATFLNFPKICKQHTKSFKDLPDTVFHFPGGLPDLRAINMPDPLLDRDDPAYLEMVYFSSHMPKADGIIVNTFDDLEPKAVRLLTDEEWARDVKVPPIYPIGPLIADGGDFHHECLSWLDRQPSKSVVFMCFGSRGSFSKKQVKEIAKGLEMSGQRFLWVVKKPPLDEVSKQTDHTNEFDLEETMPQGFLERIQDRGKVVKSWVPQMKVLSHESVGGFMTHCGWNSVLEAVVAGVPLVAWPLYAEQHLNRNLLVEYMEMAIPVDQSDEDGFVSGDEVEKRVRELMESEKGRQLKEKSRKLKESAFAAWGDESGSSLRAFDVLVKKWQAANSVGVAYSPDKEKQSN</sequence>
<dbReference type="AlphaFoldDB" id="A0A9Q0FJH5"/>
<evidence type="ECO:0000313" key="8">
    <source>
        <dbReference type="EMBL" id="KAJ4831879.1"/>
    </source>
</evidence>
<dbReference type="EMBL" id="JAKUCV010005263">
    <property type="protein sequence ID" value="KAJ4831879.1"/>
    <property type="molecule type" value="Genomic_DNA"/>
</dbReference>
<evidence type="ECO:0000313" key="9">
    <source>
        <dbReference type="Proteomes" id="UP001141552"/>
    </source>
</evidence>
<dbReference type="InterPro" id="IPR002213">
    <property type="entry name" value="UDP_glucos_trans"/>
</dbReference>
<evidence type="ECO:0000256" key="2">
    <source>
        <dbReference type="ARBA" id="ARBA00009995"/>
    </source>
</evidence>
<dbReference type="Proteomes" id="UP001141552">
    <property type="component" value="Unassembled WGS sequence"/>
</dbReference>
<accession>A0A9Q0FJH5</accession>
<comment type="catalytic activity">
    <reaction evidence="5">
        <text>an anthocyanidin + UDP-alpha-D-glucose + H(+) = an anthocyanidin 3-O-beta-D-glucoside + UDP</text>
        <dbReference type="Rhea" id="RHEA:20093"/>
        <dbReference type="ChEBI" id="CHEBI:15378"/>
        <dbReference type="ChEBI" id="CHEBI:16307"/>
        <dbReference type="ChEBI" id="CHEBI:58223"/>
        <dbReference type="ChEBI" id="CHEBI:58885"/>
        <dbReference type="ChEBI" id="CHEBI:143576"/>
        <dbReference type="EC" id="2.4.1.115"/>
    </reaction>
</comment>
<dbReference type="Pfam" id="PF00201">
    <property type="entry name" value="UDPGT"/>
    <property type="match status" value="1"/>
</dbReference>
<dbReference type="PROSITE" id="PS00375">
    <property type="entry name" value="UDPGT"/>
    <property type="match status" value="1"/>
</dbReference>
<evidence type="ECO:0000256" key="4">
    <source>
        <dbReference type="ARBA" id="ARBA00022679"/>
    </source>
</evidence>
<protein>
    <recommendedName>
        <fullName evidence="7">Glycosyltransferase</fullName>
        <ecNumber evidence="7">2.4.1.-</ecNumber>
    </recommendedName>
</protein>
<keyword evidence="4 6" id="KW-0808">Transferase</keyword>
<organism evidence="8 9">
    <name type="scientific">Turnera subulata</name>
    <dbReference type="NCBI Taxonomy" id="218843"/>
    <lineage>
        <taxon>Eukaryota</taxon>
        <taxon>Viridiplantae</taxon>
        <taxon>Streptophyta</taxon>
        <taxon>Embryophyta</taxon>
        <taxon>Tracheophyta</taxon>
        <taxon>Spermatophyta</taxon>
        <taxon>Magnoliopsida</taxon>
        <taxon>eudicotyledons</taxon>
        <taxon>Gunneridae</taxon>
        <taxon>Pentapetalae</taxon>
        <taxon>rosids</taxon>
        <taxon>fabids</taxon>
        <taxon>Malpighiales</taxon>
        <taxon>Passifloraceae</taxon>
        <taxon>Turnera</taxon>
    </lineage>
</organism>
<dbReference type="InterPro" id="IPR050481">
    <property type="entry name" value="UDP-glycosyltransf_plant"/>
</dbReference>
<evidence type="ECO:0000256" key="3">
    <source>
        <dbReference type="ARBA" id="ARBA00022676"/>
    </source>
</evidence>
<dbReference type="FunFam" id="3.40.50.2000:FF:000020">
    <property type="entry name" value="Glycosyltransferase"/>
    <property type="match status" value="1"/>
</dbReference>
<dbReference type="Gene3D" id="3.40.50.2000">
    <property type="entry name" value="Glycogen Phosphorylase B"/>
    <property type="match status" value="2"/>
</dbReference>
<evidence type="ECO:0000256" key="6">
    <source>
        <dbReference type="RuleBase" id="RU003718"/>
    </source>
</evidence>